<reference evidence="1" key="1">
    <citation type="submission" date="2021-01" db="EMBL/GenBank/DDBJ databases">
        <authorList>
            <person name="Corre E."/>
            <person name="Pelletier E."/>
            <person name="Niang G."/>
            <person name="Scheremetjew M."/>
            <person name="Finn R."/>
            <person name="Kale V."/>
            <person name="Holt S."/>
            <person name="Cochrane G."/>
            <person name="Meng A."/>
            <person name="Brown T."/>
            <person name="Cohen L."/>
        </authorList>
    </citation>
    <scope>NUCLEOTIDE SEQUENCE</scope>
    <source>
        <strain evidence="1">GSBS06</strain>
    </source>
</reference>
<proteinExistence type="predicted"/>
<protein>
    <recommendedName>
        <fullName evidence="2">Magnesium-dependent phosphatase-1</fullName>
    </recommendedName>
</protein>
<accession>A0A7S3V195</accession>
<evidence type="ECO:0008006" key="2">
    <source>
        <dbReference type="Google" id="ProtNLM"/>
    </source>
</evidence>
<dbReference type="EMBL" id="HBIN01019593">
    <property type="protein sequence ID" value="CAE0444902.1"/>
    <property type="molecule type" value="Transcribed_RNA"/>
</dbReference>
<dbReference type="InterPro" id="IPR023214">
    <property type="entry name" value="HAD_sf"/>
</dbReference>
<sequence length="204" mass="22433">MAQQQEPSLLVLDCDMCLWEPEMYELSREPEEAVYGDLGGRGKGVVGAKASEHEVVRLFPGALKCLQAFADGKFKSTRLAVASSADTPLAVRCAMKSMSMLEVLPGLTIRELLGRGFPQGFSGNIQVGRSGKLSSNKTTHFRELKKETGILFDEMLFYDDCNWGDNCLVVERGCPGVVTQKTPNGMTEKEFRLGLEKFAKAKSK</sequence>
<organism evidence="1">
    <name type="scientific">Aplanochytrium stocchinoi</name>
    <dbReference type="NCBI Taxonomy" id="215587"/>
    <lineage>
        <taxon>Eukaryota</taxon>
        <taxon>Sar</taxon>
        <taxon>Stramenopiles</taxon>
        <taxon>Bigyra</taxon>
        <taxon>Labyrinthulomycetes</taxon>
        <taxon>Thraustochytrida</taxon>
        <taxon>Thraustochytriidae</taxon>
        <taxon>Aplanochytrium</taxon>
    </lineage>
</organism>
<dbReference type="Pfam" id="PF12689">
    <property type="entry name" value="Acid_PPase"/>
    <property type="match status" value="1"/>
</dbReference>
<name>A0A7S3V195_9STRA</name>
<dbReference type="PANTHER" id="PTHR17901:SF14">
    <property type="entry name" value="MAGNESIUM-DEPENDENT PHOSPHATASE 1"/>
    <property type="match status" value="1"/>
</dbReference>
<gene>
    <name evidence="1" type="ORF">ASTO00021_LOCUS14941</name>
</gene>
<dbReference type="Gene3D" id="3.40.50.1000">
    <property type="entry name" value="HAD superfamily/HAD-like"/>
    <property type="match status" value="1"/>
</dbReference>
<dbReference type="InterPro" id="IPR010036">
    <property type="entry name" value="MDP_1_eu_arc"/>
</dbReference>
<dbReference type="GO" id="GO:0003993">
    <property type="term" value="F:acid phosphatase activity"/>
    <property type="evidence" value="ECO:0007669"/>
    <property type="project" value="TreeGrafter"/>
</dbReference>
<dbReference type="PANTHER" id="PTHR17901">
    <property type="entry name" value="MAGNESIUM-DEPENDENT PHOSPHATASE 1 MDP1"/>
    <property type="match status" value="1"/>
</dbReference>
<dbReference type="AlphaFoldDB" id="A0A7S3V195"/>
<evidence type="ECO:0000313" key="1">
    <source>
        <dbReference type="EMBL" id="CAE0444902.1"/>
    </source>
</evidence>